<protein>
    <submittedName>
        <fullName evidence="8">Major facilitator superfamily protein</fullName>
    </submittedName>
</protein>
<reference evidence="8 9" key="1">
    <citation type="journal article" date="2014" name="Nat. Commun.">
        <title>Klebsormidium flaccidum genome reveals primary factors for plant terrestrial adaptation.</title>
        <authorList>
            <person name="Hori K."/>
            <person name="Maruyama F."/>
            <person name="Fujisawa T."/>
            <person name="Togashi T."/>
            <person name="Yamamoto N."/>
            <person name="Seo M."/>
            <person name="Sato S."/>
            <person name="Yamada T."/>
            <person name="Mori H."/>
            <person name="Tajima N."/>
            <person name="Moriyama T."/>
            <person name="Ikeuchi M."/>
            <person name="Watanabe M."/>
            <person name="Wada H."/>
            <person name="Kobayashi K."/>
            <person name="Saito M."/>
            <person name="Masuda T."/>
            <person name="Sasaki-Sekimoto Y."/>
            <person name="Mashiguchi K."/>
            <person name="Awai K."/>
            <person name="Shimojima M."/>
            <person name="Masuda S."/>
            <person name="Iwai M."/>
            <person name="Nobusawa T."/>
            <person name="Narise T."/>
            <person name="Kondo S."/>
            <person name="Saito H."/>
            <person name="Sato R."/>
            <person name="Murakawa M."/>
            <person name="Ihara Y."/>
            <person name="Oshima-Yamada Y."/>
            <person name="Ohtaka K."/>
            <person name="Satoh M."/>
            <person name="Sonobe K."/>
            <person name="Ishii M."/>
            <person name="Ohtani R."/>
            <person name="Kanamori-Sato M."/>
            <person name="Honoki R."/>
            <person name="Miyazaki D."/>
            <person name="Mochizuki H."/>
            <person name="Umetsu J."/>
            <person name="Higashi K."/>
            <person name="Shibata D."/>
            <person name="Kamiya Y."/>
            <person name="Sato N."/>
            <person name="Nakamura Y."/>
            <person name="Tabata S."/>
            <person name="Ida S."/>
            <person name="Kurokawa K."/>
            <person name="Ohta H."/>
        </authorList>
    </citation>
    <scope>NUCLEOTIDE SEQUENCE [LARGE SCALE GENOMIC DNA]</scope>
    <source>
        <strain evidence="8 9">NIES-2285</strain>
    </source>
</reference>
<dbReference type="InterPro" id="IPR036259">
    <property type="entry name" value="MFS_trans_sf"/>
</dbReference>
<keyword evidence="9" id="KW-1185">Reference proteome</keyword>
<organism evidence="8 9">
    <name type="scientific">Klebsormidium nitens</name>
    <name type="common">Green alga</name>
    <name type="synonym">Ulothrix nitens</name>
    <dbReference type="NCBI Taxonomy" id="105231"/>
    <lineage>
        <taxon>Eukaryota</taxon>
        <taxon>Viridiplantae</taxon>
        <taxon>Streptophyta</taxon>
        <taxon>Klebsormidiophyceae</taxon>
        <taxon>Klebsormidiales</taxon>
        <taxon>Klebsormidiaceae</taxon>
        <taxon>Klebsormidium</taxon>
    </lineage>
</organism>
<dbReference type="PANTHER" id="PTHR23504">
    <property type="entry name" value="MAJOR FACILITATOR SUPERFAMILY DOMAIN-CONTAINING PROTEIN 10"/>
    <property type="match status" value="1"/>
</dbReference>
<feature type="transmembrane region" description="Helical" evidence="6">
    <location>
        <begin position="53"/>
        <end position="74"/>
    </location>
</feature>
<feature type="transmembrane region" description="Helical" evidence="6">
    <location>
        <begin position="149"/>
        <end position="168"/>
    </location>
</feature>
<keyword evidence="2" id="KW-0813">Transport</keyword>
<keyword evidence="5 6" id="KW-0472">Membrane</keyword>
<evidence type="ECO:0000259" key="7">
    <source>
        <dbReference type="PROSITE" id="PS50850"/>
    </source>
</evidence>
<keyword evidence="3 6" id="KW-0812">Transmembrane</keyword>
<feature type="transmembrane region" description="Helical" evidence="6">
    <location>
        <begin position="258"/>
        <end position="283"/>
    </location>
</feature>
<dbReference type="Pfam" id="PF07690">
    <property type="entry name" value="MFS_1"/>
    <property type="match status" value="1"/>
</dbReference>
<dbReference type="EMBL" id="DF237182">
    <property type="protein sequence ID" value="GAQ85401.1"/>
    <property type="molecule type" value="Genomic_DNA"/>
</dbReference>
<evidence type="ECO:0000256" key="1">
    <source>
        <dbReference type="ARBA" id="ARBA00004141"/>
    </source>
</evidence>
<dbReference type="GO" id="GO:0022857">
    <property type="term" value="F:transmembrane transporter activity"/>
    <property type="evidence" value="ECO:0007669"/>
    <property type="project" value="InterPro"/>
</dbReference>
<dbReference type="InterPro" id="IPR011701">
    <property type="entry name" value="MFS"/>
</dbReference>
<dbReference type="SUPFAM" id="SSF103473">
    <property type="entry name" value="MFS general substrate transporter"/>
    <property type="match status" value="1"/>
</dbReference>
<evidence type="ECO:0000256" key="6">
    <source>
        <dbReference type="SAM" id="Phobius"/>
    </source>
</evidence>
<evidence type="ECO:0000256" key="4">
    <source>
        <dbReference type="ARBA" id="ARBA00022989"/>
    </source>
</evidence>
<evidence type="ECO:0000256" key="5">
    <source>
        <dbReference type="ARBA" id="ARBA00023136"/>
    </source>
</evidence>
<feature type="transmembrane region" description="Helical" evidence="6">
    <location>
        <begin position="12"/>
        <end position="33"/>
    </location>
</feature>
<feature type="transmembrane region" description="Helical" evidence="6">
    <location>
        <begin position="392"/>
        <end position="410"/>
    </location>
</feature>
<dbReference type="OrthoDB" id="419616at2759"/>
<keyword evidence="4 6" id="KW-1133">Transmembrane helix</keyword>
<feature type="domain" description="Major facilitator superfamily (MFS) profile" evidence="7">
    <location>
        <begin position="1"/>
        <end position="445"/>
    </location>
</feature>
<dbReference type="GO" id="GO:0016020">
    <property type="term" value="C:membrane"/>
    <property type="evidence" value="ECO:0007669"/>
    <property type="project" value="UniProtKB-SubCell"/>
</dbReference>
<feature type="transmembrane region" description="Helical" evidence="6">
    <location>
        <begin position="86"/>
        <end position="106"/>
    </location>
</feature>
<dbReference type="PROSITE" id="PS50850">
    <property type="entry name" value="MFS"/>
    <property type="match status" value="1"/>
</dbReference>
<feature type="transmembrane region" description="Helical" evidence="6">
    <location>
        <begin position="348"/>
        <end position="371"/>
    </location>
</feature>
<evidence type="ECO:0000313" key="8">
    <source>
        <dbReference type="EMBL" id="GAQ85401.1"/>
    </source>
</evidence>
<accession>A0A1Y1I8D7</accession>
<sequence length="491" mass="52578">MMGRYREALISYWPVFNLALPYTLHICALVMAFPSITDVVVSALCKTDSCSQAIYLSGLTGTISGIGTMVLTPIIGAYSDDYGRKWLLLLCWSTSVLPFVALAYSTSLSSVYIYYGVRTLSNMMTDGPVGALTLAYVADVVPQEKRATAFSLLMGSLSGGLLTGTVASRLIPTVYIFKVSLCLLILAVIYMAICLPESRPKHKLLAAREQAAADLEEPLTSAEGPATSSGGPPLLAPRLLRSKSQVGESIRFVRRSPLLFKVSLLAFLMSFSVNGIDGTLFYFLKAIFHFSKDQFSEIILIVGIGSMLAQLVLLPLGLHYLRQKTLLLIGITFSCVHGYLYAFAWAPWVAYVSAGTATLSFFVSPTVGSLVSSLGSPDEQGKLQGIVTGVRSLASALAPAIINPIAAAFLSPNPPFAFPGFGIAFGASFGIIAFFLAWTLPSLPPPVPVNASDYASVSPDGKRSADRNADTVGPVDATLWIPEEERDIIRP</sequence>
<feature type="transmembrane region" description="Helical" evidence="6">
    <location>
        <begin position="174"/>
        <end position="195"/>
    </location>
</feature>
<dbReference type="PANTHER" id="PTHR23504:SF1">
    <property type="entry name" value="GH21943P-RELATED"/>
    <property type="match status" value="1"/>
</dbReference>
<evidence type="ECO:0000256" key="3">
    <source>
        <dbReference type="ARBA" id="ARBA00022692"/>
    </source>
</evidence>
<feature type="transmembrane region" description="Helical" evidence="6">
    <location>
        <begin position="325"/>
        <end position="342"/>
    </location>
</feature>
<feature type="transmembrane region" description="Helical" evidence="6">
    <location>
        <begin position="295"/>
        <end position="318"/>
    </location>
</feature>
<dbReference type="Gene3D" id="1.20.1250.20">
    <property type="entry name" value="MFS general substrate transporter like domains"/>
    <property type="match status" value="1"/>
</dbReference>
<proteinExistence type="predicted"/>
<dbReference type="STRING" id="105231.A0A1Y1I8D7"/>
<dbReference type="Proteomes" id="UP000054558">
    <property type="component" value="Unassembled WGS sequence"/>
</dbReference>
<dbReference type="AlphaFoldDB" id="A0A1Y1I8D7"/>
<dbReference type="InterPro" id="IPR020846">
    <property type="entry name" value="MFS_dom"/>
</dbReference>
<evidence type="ECO:0000313" key="9">
    <source>
        <dbReference type="Proteomes" id="UP000054558"/>
    </source>
</evidence>
<gene>
    <name evidence="8" type="ORF">KFL_002330110</name>
</gene>
<feature type="transmembrane region" description="Helical" evidence="6">
    <location>
        <begin position="416"/>
        <end position="438"/>
    </location>
</feature>
<dbReference type="OMA" id="CYASTLK"/>
<evidence type="ECO:0000256" key="2">
    <source>
        <dbReference type="ARBA" id="ARBA00022448"/>
    </source>
</evidence>
<comment type="subcellular location">
    <subcellularLocation>
        <location evidence="1">Membrane</location>
        <topology evidence="1">Multi-pass membrane protein</topology>
    </subcellularLocation>
</comment>
<name>A0A1Y1I8D7_KLENI</name>